<dbReference type="Gene3D" id="1.10.260.40">
    <property type="entry name" value="lambda repressor-like DNA-binding domains"/>
    <property type="match status" value="1"/>
</dbReference>
<dbReference type="AlphaFoldDB" id="A0A3A8AFU6"/>
<dbReference type="RefSeq" id="WP_109767614.1">
    <property type="nucleotide sequence ID" value="NZ_JASHJV010000007.1"/>
</dbReference>
<proteinExistence type="predicted"/>
<protein>
    <recommendedName>
        <fullName evidence="3">XRE family transcriptional regulator</fullName>
    </recommendedName>
</protein>
<dbReference type="Proteomes" id="UP000246132">
    <property type="component" value="Unassembled WGS sequence"/>
</dbReference>
<evidence type="ECO:0008006" key="3">
    <source>
        <dbReference type="Google" id="ProtNLM"/>
    </source>
</evidence>
<sequence length="256" mass="29285">MRRFGERTNVTLKEVVADNLHRLCENDGRSIAYICRAMRISRSQFDRYLAAENLPTEGTAKTIANFFRIAEVDLFQIGFRAQVNIPAEYEEAIRNLTHLPAPRFQGGIYYLFYQLMSDSNRVMCSIVIVKPRGDDLGFVRLTGYSKRRYSNGAFFRGRHGGIVVERHKWLYFAGVNMVPEYEPSMIMFRWIMGDEDVLPGKASIATERGPVVIDAVLKRAPDDLSLRHAVRMARAYPRNAAFIGDDVRLILEDNPV</sequence>
<reference evidence="1 2" key="1">
    <citation type="journal article" date="2018" name="Int. J. Syst. Bacteriol.">
        <title>Oceaniradius stylonemae gen. nov., sp. nov., isolated from a red alga, Stylonema cornu-cervi.</title>
        <authorList>
            <person name="Jeong S."/>
        </authorList>
    </citation>
    <scope>NUCLEOTIDE SEQUENCE [LARGE SCALE GENOMIC DNA]</scope>
    <source>
        <strain evidence="1 2">StC1</strain>
    </source>
</reference>
<accession>A0A3A8AFU6</accession>
<evidence type="ECO:0000313" key="1">
    <source>
        <dbReference type="EMBL" id="RKF05524.1"/>
    </source>
</evidence>
<organism evidence="1 2">
    <name type="scientific">Oceaniradius stylonematis</name>
    <dbReference type="NCBI Taxonomy" id="2184161"/>
    <lineage>
        <taxon>Bacteria</taxon>
        <taxon>Pseudomonadati</taxon>
        <taxon>Pseudomonadota</taxon>
        <taxon>Alphaproteobacteria</taxon>
        <taxon>Hyphomicrobiales</taxon>
        <taxon>Ahrensiaceae</taxon>
        <taxon>Oceaniradius</taxon>
    </lineage>
</organism>
<name>A0A3A8AFU6_9HYPH</name>
<dbReference type="GO" id="GO:0003677">
    <property type="term" value="F:DNA binding"/>
    <property type="evidence" value="ECO:0007669"/>
    <property type="project" value="InterPro"/>
</dbReference>
<evidence type="ECO:0000313" key="2">
    <source>
        <dbReference type="Proteomes" id="UP000246132"/>
    </source>
</evidence>
<dbReference type="EMBL" id="QFWV02000009">
    <property type="protein sequence ID" value="RKF05524.1"/>
    <property type="molecule type" value="Genomic_DNA"/>
</dbReference>
<gene>
    <name evidence="1" type="ORF">DEM25_017265</name>
</gene>
<dbReference type="OrthoDB" id="8902678at2"/>
<comment type="caution">
    <text evidence="1">The sequence shown here is derived from an EMBL/GenBank/DDBJ whole genome shotgun (WGS) entry which is preliminary data.</text>
</comment>
<keyword evidence="2" id="KW-1185">Reference proteome</keyword>
<dbReference type="InterPro" id="IPR010982">
    <property type="entry name" value="Lambda_DNA-bd_dom_sf"/>
</dbReference>